<keyword evidence="3 5" id="KW-0949">S-adenosyl-L-methionine</keyword>
<dbReference type="Pfam" id="PF01189">
    <property type="entry name" value="Methyltr_RsmB-F"/>
    <property type="match status" value="1"/>
</dbReference>
<feature type="binding site" evidence="5">
    <location>
        <begin position="105"/>
        <end position="111"/>
    </location>
    <ligand>
        <name>S-adenosyl-L-methionine</name>
        <dbReference type="ChEBI" id="CHEBI:59789"/>
    </ligand>
</feature>
<dbReference type="Gene3D" id="3.40.50.150">
    <property type="entry name" value="Vaccinia Virus protein VP39"/>
    <property type="match status" value="1"/>
</dbReference>
<keyword evidence="2 5" id="KW-0808">Transferase</keyword>
<evidence type="ECO:0000256" key="2">
    <source>
        <dbReference type="ARBA" id="ARBA00022679"/>
    </source>
</evidence>
<dbReference type="AlphaFoldDB" id="A0A7W9SS62"/>
<comment type="caution">
    <text evidence="7">The sequence shown here is derived from an EMBL/GenBank/DDBJ whole genome shotgun (WGS) entry which is preliminary data.</text>
</comment>
<protein>
    <submittedName>
        <fullName evidence="7">16S rRNA C967 or C1407 C5-methylase (RsmB/RsmF family)</fullName>
    </submittedName>
</protein>
<dbReference type="InterPro" id="IPR001678">
    <property type="entry name" value="MeTrfase_RsmB-F_NOP2_dom"/>
</dbReference>
<evidence type="ECO:0000256" key="1">
    <source>
        <dbReference type="ARBA" id="ARBA00022603"/>
    </source>
</evidence>
<dbReference type="GO" id="GO:0008173">
    <property type="term" value="F:RNA methyltransferase activity"/>
    <property type="evidence" value="ECO:0007669"/>
    <property type="project" value="InterPro"/>
</dbReference>
<evidence type="ECO:0000259" key="6">
    <source>
        <dbReference type="PROSITE" id="PS51686"/>
    </source>
</evidence>
<proteinExistence type="inferred from homology"/>
<dbReference type="InterPro" id="IPR049560">
    <property type="entry name" value="MeTrfase_RsmB-F_NOP2_cat"/>
</dbReference>
<gene>
    <name evidence="7" type="ORF">HNQ39_002995</name>
</gene>
<feature type="active site" description="Nucleophile" evidence="5">
    <location>
        <position position="225"/>
    </location>
</feature>
<dbReference type="GO" id="GO:0001510">
    <property type="term" value="P:RNA methylation"/>
    <property type="evidence" value="ECO:0007669"/>
    <property type="project" value="InterPro"/>
</dbReference>
<keyword evidence="1 5" id="KW-0489">Methyltransferase</keyword>
<feature type="binding site" evidence="5">
    <location>
        <position position="154"/>
    </location>
    <ligand>
        <name>S-adenosyl-L-methionine</name>
        <dbReference type="ChEBI" id="CHEBI:59789"/>
    </ligand>
</feature>
<organism evidence="7 8">
    <name type="scientific">Armatimonas rosea</name>
    <dbReference type="NCBI Taxonomy" id="685828"/>
    <lineage>
        <taxon>Bacteria</taxon>
        <taxon>Bacillati</taxon>
        <taxon>Armatimonadota</taxon>
        <taxon>Armatimonadia</taxon>
        <taxon>Armatimonadales</taxon>
        <taxon>Armatimonadaceae</taxon>
        <taxon>Armatimonas</taxon>
    </lineage>
</organism>
<dbReference type="RefSeq" id="WP_184197570.1">
    <property type="nucleotide sequence ID" value="NZ_JACHGW010000002.1"/>
</dbReference>
<keyword evidence="8" id="KW-1185">Reference proteome</keyword>
<dbReference type="PROSITE" id="PS51686">
    <property type="entry name" value="SAM_MT_RSMB_NOP"/>
    <property type="match status" value="1"/>
</dbReference>
<sequence length="295" mass="31290">MPNKYARKLAAKLAPDPAAFLAALEAGKSARPAVLWLGESVESPFESLPPPPWQPAFVEAMADGERPGRNPLHDQGAYYCLDLSSVFEASALCGLPSGGTVVDVCAAPGGKTIFAHRALAPERLIANEVIGKRLGPLTGNLRRCQVPAETRCADPSVLATELAGQARVVLVDAPCSGQSLLARGQDNPGAFHPVNVNSCANRQKRILAESVGLLAPGGFLLYSTCTYATEENEEVVAWLLSRFPELMAQELPSHAAHRSPHASFPSYRLWPDEGRGFGAGGFVALLQLSGIQKCV</sequence>
<dbReference type="Proteomes" id="UP000520814">
    <property type="component" value="Unassembled WGS sequence"/>
</dbReference>
<feature type="binding site" evidence="5">
    <location>
        <position position="128"/>
    </location>
    <ligand>
        <name>S-adenosyl-L-methionine</name>
        <dbReference type="ChEBI" id="CHEBI:59789"/>
    </ligand>
</feature>
<evidence type="ECO:0000256" key="4">
    <source>
        <dbReference type="ARBA" id="ARBA00022884"/>
    </source>
</evidence>
<accession>A0A7W9SS62</accession>
<evidence type="ECO:0000256" key="5">
    <source>
        <dbReference type="PROSITE-ProRule" id="PRU01023"/>
    </source>
</evidence>
<keyword evidence="4 5" id="KW-0694">RNA-binding</keyword>
<name>A0A7W9SS62_ARMRO</name>
<dbReference type="PRINTS" id="PR02008">
    <property type="entry name" value="RCMTFAMILY"/>
</dbReference>
<evidence type="ECO:0000256" key="3">
    <source>
        <dbReference type="ARBA" id="ARBA00022691"/>
    </source>
</evidence>
<evidence type="ECO:0000313" key="7">
    <source>
        <dbReference type="EMBL" id="MBB6051204.1"/>
    </source>
</evidence>
<comment type="similarity">
    <text evidence="5">Belongs to the class I-like SAM-binding methyltransferase superfamily. RsmB/NOP family.</text>
</comment>
<evidence type="ECO:0000313" key="8">
    <source>
        <dbReference type="Proteomes" id="UP000520814"/>
    </source>
</evidence>
<dbReference type="EMBL" id="JACHGW010000002">
    <property type="protein sequence ID" value="MBB6051204.1"/>
    <property type="molecule type" value="Genomic_DNA"/>
</dbReference>
<dbReference type="PANTHER" id="PTHR22807:SF53">
    <property type="entry name" value="RIBOSOMAL RNA SMALL SUBUNIT METHYLTRANSFERASE B-RELATED"/>
    <property type="match status" value="1"/>
</dbReference>
<dbReference type="InterPro" id="IPR023267">
    <property type="entry name" value="RCMT"/>
</dbReference>
<feature type="domain" description="SAM-dependent MTase RsmB/NOP-type" evidence="6">
    <location>
        <begin position="1"/>
        <end position="289"/>
    </location>
</feature>
<reference evidence="7 8" key="1">
    <citation type="submission" date="2020-08" db="EMBL/GenBank/DDBJ databases">
        <title>Genomic Encyclopedia of Type Strains, Phase IV (KMG-IV): sequencing the most valuable type-strain genomes for metagenomic binning, comparative biology and taxonomic classification.</title>
        <authorList>
            <person name="Goeker M."/>
        </authorList>
    </citation>
    <scope>NUCLEOTIDE SEQUENCE [LARGE SCALE GENOMIC DNA]</scope>
    <source>
        <strain evidence="7 8">DSM 23562</strain>
    </source>
</reference>
<dbReference type="SUPFAM" id="SSF53335">
    <property type="entry name" value="S-adenosyl-L-methionine-dependent methyltransferases"/>
    <property type="match status" value="1"/>
</dbReference>
<feature type="binding site" evidence="5">
    <location>
        <position position="172"/>
    </location>
    <ligand>
        <name>S-adenosyl-L-methionine</name>
        <dbReference type="ChEBI" id="CHEBI:59789"/>
    </ligand>
</feature>
<dbReference type="GO" id="GO:0003723">
    <property type="term" value="F:RNA binding"/>
    <property type="evidence" value="ECO:0007669"/>
    <property type="project" value="UniProtKB-UniRule"/>
</dbReference>
<dbReference type="PANTHER" id="PTHR22807">
    <property type="entry name" value="NOP2 YEAST -RELATED NOL1/NOP2/FMU SUN DOMAIN-CONTAINING"/>
    <property type="match status" value="1"/>
</dbReference>
<dbReference type="InterPro" id="IPR029063">
    <property type="entry name" value="SAM-dependent_MTases_sf"/>
</dbReference>